<name>A0AAV2LMH7_KNICA</name>
<reference evidence="2 3" key="1">
    <citation type="submission" date="2024-04" db="EMBL/GenBank/DDBJ databases">
        <authorList>
            <person name="Waldvogel A.-M."/>
            <person name="Schoenle A."/>
        </authorList>
    </citation>
    <scope>NUCLEOTIDE SEQUENCE [LARGE SCALE GENOMIC DNA]</scope>
</reference>
<dbReference type="AlphaFoldDB" id="A0AAV2LMH7"/>
<proteinExistence type="predicted"/>
<organism evidence="2 3">
    <name type="scientific">Knipowitschia caucasica</name>
    <name type="common">Caucasian dwarf goby</name>
    <name type="synonym">Pomatoschistus caucasicus</name>
    <dbReference type="NCBI Taxonomy" id="637954"/>
    <lineage>
        <taxon>Eukaryota</taxon>
        <taxon>Metazoa</taxon>
        <taxon>Chordata</taxon>
        <taxon>Craniata</taxon>
        <taxon>Vertebrata</taxon>
        <taxon>Euteleostomi</taxon>
        <taxon>Actinopterygii</taxon>
        <taxon>Neopterygii</taxon>
        <taxon>Teleostei</taxon>
        <taxon>Neoteleostei</taxon>
        <taxon>Acanthomorphata</taxon>
        <taxon>Gobiaria</taxon>
        <taxon>Gobiiformes</taxon>
        <taxon>Gobioidei</taxon>
        <taxon>Gobiidae</taxon>
        <taxon>Gobiinae</taxon>
        <taxon>Knipowitschia</taxon>
    </lineage>
</organism>
<feature type="region of interest" description="Disordered" evidence="1">
    <location>
        <begin position="1"/>
        <end position="30"/>
    </location>
</feature>
<gene>
    <name evidence="2" type="ORF">KC01_LOCUS28669</name>
</gene>
<sequence length="87" mass="9539">MLKPVPDNLCPQEQPSPLPGNRIETEEEDEEPFVFVVRGPVPGWPSQAKSRSREVTGEQPGSQLVDIQIPIVSLLRWEGLLPPGSGV</sequence>
<keyword evidence="3" id="KW-1185">Reference proteome</keyword>
<dbReference type="Proteomes" id="UP001497482">
    <property type="component" value="Chromosome 3"/>
</dbReference>
<evidence type="ECO:0000313" key="2">
    <source>
        <dbReference type="EMBL" id="CAL1600582.1"/>
    </source>
</evidence>
<protein>
    <submittedName>
        <fullName evidence="2">Uncharacterized protein</fullName>
    </submittedName>
</protein>
<evidence type="ECO:0000256" key="1">
    <source>
        <dbReference type="SAM" id="MobiDB-lite"/>
    </source>
</evidence>
<dbReference type="EMBL" id="OZ035825">
    <property type="protein sequence ID" value="CAL1600582.1"/>
    <property type="molecule type" value="Genomic_DNA"/>
</dbReference>
<accession>A0AAV2LMH7</accession>
<evidence type="ECO:0000313" key="3">
    <source>
        <dbReference type="Proteomes" id="UP001497482"/>
    </source>
</evidence>